<protein>
    <recommendedName>
        <fullName evidence="2">t-SNARE coiled-coil homology domain-containing protein</fullName>
    </recommendedName>
</protein>
<dbReference type="RefSeq" id="WP_125082071.1">
    <property type="nucleotide sequence ID" value="NZ_CP034248.1"/>
</dbReference>
<keyword evidence="4" id="KW-1185">Reference proteome</keyword>
<reference evidence="3 4" key="1">
    <citation type="submission" date="2018-11" db="EMBL/GenBank/DDBJ databases">
        <title>Genome sequencing of Paenibacillus lentus DSM25539(T).</title>
        <authorList>
            <person name="Kook J.-K."/>
            <person name="Park S.-N."/>
            <person name="Lim Y.K."/>
        </authorList>
    </citation>
    <scope>NUCLEOTIDE SEQUENCE [LARGE SCALE GENOMIC DNA]</scope>
    <source>
        <strain evidence="3 4">DSM 25539</strain>
    </source>
</reference>
<dbReference type="OrthoDB" id="2623503at2"/>
<dbReference type="PROSITE" id="PS50192">
    <property type="entry name" value="T_SNARE"/>
    <property type="match status" value="1"/>
</dbReference>
<dbReference type="Gene3D" id="1.20.5.340">
    <property type="match status" value="1"/>
</dbReference>
<dbReference type="InterPro" id="IPR000727">
    <property type="entry name" value="T_SNARE_dom"/>
</dbReference>
<feature type="domain" description="T-SNARE coiled-coil homology" evidence="2">
    <location>
        <begin position="4"/>
        <end position="66"/>
    </location>
</feature>
<dbReference type="Proteomes" id="UP000273145">
    <property type="component" value="Chromosome"/>
</dbReference>
<evidence type="ECO:0000259" key="2">
    <source>
        <dbReference type="PROSITE" id="PS50192"/>
    </source>
</evidence>
<keyword evidence="1" id="KW-0175">Coiled coil</keyword>
<organism evidence="3 4">
    <name type="scientific">Paenibacillus lentus</name>
    <dbReference type="NCBI Taxonomy" id="1338368"/>
    <lineage>
        <taxon>Bacteria</taxon>
        <taxon>Bacillati</taxon>
        <taxon>Bacillota</taxon>
        <taxon>Bacilli</taxon>
        <taxon>Bacillales</taxon>
        <taxon>Paenibacillaceae</taxon>
        <taxon>Paenibacillus</taxon>
    </lineage>
</organism>
<evidence type="ECO:0000313" key="3">
    <source>
        <dbReference type="EMBL" id="AZK45982.1"/>
    </source>
</evidence>
<name>A0A3Q8SA71_9BACL</name>
<dbReference type="EMBL" id="CP034248">
    <property type="protein sequence ID" value="AZK45982.1"/>
    <property type="molecule type" value="Genomic_DNA"/>
</dbReference>
<proteinExistence type="predicted"/>
<dbReference type="KEGG" id="plen:EIM92_06985"/>
<dbReference type="AlphaFoldDB" id="A0A3Q8SA71"/>
<accession>A0A3Q8SA71</accession>
<gene>
    <name evidence="3" type="ORF">EIM92_06985</name>
</gene>
<dbReference type="SUPFAM" id="SSF57997">
    <property type="entry name" value="Tropomyosin"/>
    <property type="match status" value="1"/>
</dbReference>
<sequence length="201" mass="22550">MEIENVLQQQQELLAQLIQMVAENNQKLTKMDQRFDSMDQRLDSMDQKLDSMDQRLDQVEQQTAKIDAIEQKLDKLSSRLEELEVKIRSLFPSSVTDDVYLEKNLDQSKIILSQYNNTGDTVYYSAEVELTRGGFAVTSWIDIELPTLDVLLDEVKAAAVATGRPELASEIQAVEDAIGTTVDLSVKIAALQSLLNALSNL</sequence>
<evidence type="ECO:0000256" key="1">
    <source>
        <dbReference type="SAM" id="Coils"/>
    </source>
</evidence>
<evidence type="ECO:0000313" key="4">
    <source>
        <dbReference type="Proteomes" id="UP000273145"/>
    </source>
</evidence>
<feature type="coiled-coil region" evidence="1">
    <location>
        <begin position="7"/>
        <end position="86"/>
    </location>
</feature>